<dbReference type="STRING" id="1802758.A3A96_00790"/>
<reference evidence="3 4" key="1">
    <citation type="journal article" date="2016" name="Nat. Commun.">
        <title>Thousands of microbial genomes shed light on interconnected biogeochemical processes in an aquifer system.</title>
        <authorList>
            <person name="Anantharaman K."/>
            <person name="Brown C.T."/>
            <person name="Hug L.A."/>
            <person name="Sharon I."/>
            <person name="Castelle C.J."/>
            <person name="Probst A.J."/>
            <person name="Thomas B.C."/>
            <person name="Singh A."/>
            <person name="Wilkins M.J."/>
            <person name="Karaoz U."/>
            <person name="Brodie E.L."/>
            <person name="Williams K.H."/>
            <person name="Hubbard S.S."/>
            <person name="Banfield J.F."/>
        </authorList>
    </citation>
    <scope>NUCLEOTIDE SEQUENCE [LARGE SCALE GENOMIC DNA]</scope>
</reference>
<dbReference type="AlphaFoldDB" id="A0A1G2TY88"/>
<dbReference type="SUPFAM" id="SSF54211">
    <property type="entry name" value="Ribosomal protein S5 domain 2-like"/>
    <property type="match status" value="1"/>
</dbReference>
<dbReference type="Proteomes" id="UP000177707">
    <property type="component" value="Unassembled WGS sequence"/>
</dbReference>
<evidence type="ECO:0000256" key="1">
    <source>
        <dbReference type="ARBA" id="ARBA00022777"/>
    </source>
</evidence>
<gene>
    <name evidence="3" type="ORF">A3A96_00790</name>
</gene>
<proteinExistence type="predicted"/>
<name>A0A1G2TY88_9BACT</name>
<dbReference type="GO" id="GO:0005524">
    <property type="term" value="F:ATP binding"/>
    <property type="evidence" value="ECO:0007669"/>
    <property type="project" value="InterPro"/>
</dbReference>
<feature type="domain" description="GHMP kinase N-terminal" evidence="2">
    <location>
        <begin position="95"/>
        <end position="162"/>
    </location>
</feature>
<dbReference type="InterPro" id="IPR014721">
    <property type="entry name" value="Ribsml_uS5_D2-typ_fold_subgr"/>
</dbReference>
<keyword evidence="1" id="KW-0418">Kinase</keyword>
<evidence type="ECO:0000259" key="2">
    <source>
        <dbReference type="Pfam" id="PF00288"/>
    </source>
</evidence>
<dbReference type="EMBL" id="MHWB01000006">
    <property type="protein sequence ID" value="OHB02204.1"/>
    <property type="molecule type" value="Genomic_DNA"/>
</dbReference>
<dbReference type="InterPro" id="IPR006204">
    <property type="entry name" value="GHMP_kinase_N_dom"/>
</dbReference>
<dbReference type="GO" id="GO:0016301">
    <property type="term" value="F:kinase activity"/>
    <property type="evidence" value="ECO:0007669"/>
    <property type="project" value="UniProtKB-KW"/>
</dbReference>
<organism evidence="3 4">
    <name type="scientific">Candidatus Zambryskibacteria bacterium RIFCSPLOWO2_01_FULL_39_39</name>
    <dbReference type="NCBI Taxonomy" id="1802758"/>
    <lineage>
        <taxon>Bacteria</taxon>
        <taxon>Candidatus Zambryskiibacteriota</taxon>
    </lineage>
</organism>
<comment type="caution">
    <text evidence="3">The sequence shown here is derived from an EMBL/GenBank/DDBJ whole genome shotgun (WGS) entry which is preliminary data.</text>
</comment>
<accession>A0A1G2TY88</accession>
<dbReference type="Pfam" id="PF00288">
    <property type="entry name" value="GHMP_kinases_N"/>
    <property type="match status" value="1"/>
</dbReference>
<evidence type="ECO:0000313" key="4">
    <source>
        <dbReference type="Proteomes" id="UP000177707"/>
    </source>
</evidence>
<dbReference type="InterPro" id="IPR020568">
    <property type="entry name" value="Ribosomal_Su5_D2-typ_SF"/>
</dbReference>
<dbReference type="Gene3D" id="3.30.230.10">
    <property type="match status" value="1"/>
</dbReference>
<keyword evidence="1" id="KW-0808">Transferase</keyword>
<evidence type="ECO:0000313" key="3">
    <source>
        <dbReference type="EMBL" id="OHB02204.1"/>
    </source>
</evidence>
<sequence length="361" mass="39782">MKTDFEPFEIGTVFNPLNATIASNKPRFSSVVIKFPSRLNAMAIDPSKITSNRNLVYTPGEVVFSVKIYKAIKVEIVPGKDKLEIDTRAKRKPLIEHSYQLMKKAIGFDESLRISVDNSGEIRHAGLGSSSGLIAGVAAAVNELYGNLIPAAKLVRYLSQNHGEEINNDDKHLNPVQCIGGSAASGLFEGGLIVLAGESTVIGTMKIDPNYKAIIGIPDDYEEYDSKILMDKEIENFDKFLETGKRYGPKIAYDLLHLGLPGMVNSNLMPMGDLIYDYRFNMGSIANCSYCYPPLVAIAERLKYLKEKDMTEVLAISSVGPAFFAITPNVEVVVKAFEKEHLKTFATDIENGKYALVNKQI</sequence>
<protein>
    <recommendedName>
        <fullName evidence="2">GHMP kinase N-terminal domain-containing protein</fullName>
    </recommendedName>
</protein>